<dbReference type="InterPro" id="IPR017871">
    <property type="entry name" value="ABC_transporter-like_CS"/>
</dbReference>
<accession>A0A6J5Z9Q6</accession>
<dbReference type="FunFam" id="3.40.50.300:FF:000134">
    <property type="entry name" value="Iron-enterobactin ABC transporter ATP-binding protein"/>
    <property type="match status" value="1"/>
</dbReference>
<dbReference type="PANTHER" id="PTHR42794:SF1">
    <property type="entry name" value="HEMIN IMPORT ATP-BINDING PROTEIN HMUV"/>
    <property type="match status" value="1"/>
</dbReference>
<feature type="domain" description="ABC transporter" evidence="5">
    <location>
        <begin position="4"/>
        <end position="239"/>
    </location>
</feature>
<dbReference type="EMBL" id="CAFBIX010000020">
    <property type="protein sequence ID" value="CAB4847717.1"/>
    <property type="molecule type" value="Genomic_DNA"/>
</dbReference>
<dbReference type="SUPFAM" id="SSF52540">
    <property type="entry name" value="P-loop containing nucleoside triphosphate hydrolases"/>
    <property type="match status" value="1"/>
</dbReference>
<evidence type="ECO:0000313" key="9">
    <source>
        <dbReference type="EMBL" id="CAB4807820.1"/>
    </source>
</evidence>
<evidence type="ECO:0000313" key="7">
    <source>
        <dbReference type="EMBL" id="CAB4339846.1"/>
    </source>
</evidence>
<dbReference type="SMART" id="SM00382">
    <property type="entry name" value="AAA"/>
    <property type="match status" value="1"/>
</dbReference>
<evidence type="ECO:0000256" key="3">
    <source>
        <dbReference type="ARBA" id="ARBA00022840"/>
    </source>
</evidence>
<dbReference type="CDD" id="cd03214">
    <property type="entry name" value="ABC_Iron-Siderophores_B12_Hemin"/>
    <property type="match status" value="1"/>
</dbReference>
<dbReference type="EMBL" id="CAFBPK010000017">
    <property type="protein sequence ID" value="CAB5022940.1"/>
    <property type="molecule type" value="Genomic_DNA"/>
</dbReference>
<dbReference type="Gene3D" id="3.40.50.300">
    <property type="entry name" value="P-loop containing nucleotide triphosphate hydrolases"/>
    <property type="match status" value="1"/>
</dbReference>
<dbReference type="Pfam" id="PF00005">
    <property type="entry name" value="ABC_tran"/>
    <property type="match status" value="1"/>
</dbReference>
<reference evidence="6" key="1">
    <citation type="submission" date="2020-05" db="EMBL/GenBank/DDBJ databases">
        <authorList>
            <person name="Chiriac C."/>
            <person name="Salcher M."/>
            <person name="Ghai R."/>
            <person name="Kavagutti S V."/>
        </authorList>
    </citation>
    <scope>NUCLEOTIDE SEQUENCE</scope>
</reference>
<proteinExistence type="predicted"/>
<dbReference type="InterPro" id="IPR003593">
    <property type="entry name" value="AAA+_ATPase"/>
</dbReference>
<dbReference type="GO" id="GO:0016887">
    <property type="term" value="F:ATP hydrolysis activity"/>
    <property type="evidence" value="ECO:0007669"/>
    <property type="project" value="InterPro"/>
</dbReference>
<name>A0A6J5Z9Q6_9ZZZZ</name>
<dbReference type="PROSITE" id="PS00211">
    <property type="entry name" value="ABC_TRANSPORTER_1"/>
    <property type="match status" value="1"/>
</dbReference>
<evidence type="ECO:0000256" key="1">
    <source>
        <dbReference type="ARBA" id="ARBA00022448"/>
    </source>
</evidence>
<evidence type="ECO:0000313" key="11">
    <source>
        <dbReference type="EMBL" id="CAB5022940.1"/>
    </source>
</evidence>
<evidence type="ECO:0000256" key="4">
    <source>
        <dbReference type="ARBA" id="ARBA00022967"/>
    </source>
</evidence>
<dbReference type="EMBL" id="CAEZYC010000097">
    <property type="protein sequence ID" value="CAB4717924.1"/>
    <property type="molecule type" value="Genomic_DNA"/>
</dbReference>
<protein>
    <submittedName>
        <fullName evidence="6">Unannotated protein</fullName>
    </submittedName>
</protein>
<dbReference type="EMBL" id="CAESAD010000005">
    <property type="protein sequence ID" value="CAB4339846.1"/>
    <property type="molecule type" value="Genomic_DNA"/>
</dbReference>
<dbReference type="PANTHER" id="PTHR42794">
    <property type="entry name" value="HEMIN IMPORT ATP-BINDING PROTEIN HMUV"/>
    <property type="match status" value="1"/>
</dbReference>
<sequence>MTQLRVSNLHVELSGQNIVKDISIDVSLGQWVCIIGPNGAGKSSLLKALAGIVPSTGDLFIDDINLRDLSHRDRACWIAYVAQDPVMPAGMRVFDYVLLGRTAHLKLLATESPRDLEIAHYVISELDLTEFIDRDVATLSGGERQRVAIARALTQASPIVLLDEPTTALDVGYQQEVLELIDRLRKELKIAVISTMHDLTVSGLYPDSLLLLANGEVVESGTASQVLTAENIAKHYGANVRIIADVSGPIVIPEKNSN</sequence>
<dbReference type="EMBL" id="CAESAI010000012">
    <property type="protein sequence ID" value="CAB4337190.1"/>
    <property type="molecule type" value="Genomic_DNA"/>
</dbReference>
<evidence type="ECO:0000313" key="10">
    <source>
        <dbReference type="EMBL" id="CAB4847717.1"/>
    </source>
</evidence>
<keyword evidence="3" id="KW-0067">ATP-binding</keyword>
<evidence type="ECO:0000313" key="8">
    <source>
        <dbReference type="EMBL" id="CAB4717924.1"/>
    </source>
</evidence>
<evidence type="ECO:0000259" key="5">
    <source>
        <dbReference type="PROSITE" id="PS50893"/>
    </source>
</evidence>
<dbReference type="InterPro" id="IPR027417">
    <property type="entry name" value="P-loop_NTPase"/>
</dbReference>
<evidence type="ECO:0000313" key="6">
    <source>
        <dbReference type="EMBL" id="CAB4337190.1"/>
    </source>
</evidence>
<keyword evidence="1" id="KW-0813">Transport</keyword>
<evidence type="ECO:0000256" key="2">
    <source>
        <dbReference type="ARBA" id="ARBA00022741"/>
    </source>
</evidence>
<dbReference type="GO" id="GO:0005524">
    <property type="term" value="F:ATP binding"/>
    <property type="evidence" value="ECO:0007669"/>
    <property type="project" value="UniProtKB-KW"/>
</dbReference>
<organism evidence="6">
    <name type="scientific">freshwater metagenome</name>
    <dbReference type="NCBI Taxonomy" id="449393"/>
    <lineage>
        <taxon>unclassified sequences</taxon>
        <taxon>metagenomes</taxon>
        <taxon>ecological metagenomes</taxon>
    </lineage>
</organism>
<dbReference type="InterPro" id="IPR003439">
    <property type="entry name" value="ABC_transporter-like_ATP-bd"/>
</dbReference>
<dbReference type="EMBL" id="CAFAAO010000013">
    <property type="protein sequence ID" value="CAB4807820.1"/>
    <property type="molecule type" value="Genomic_DNA"/>
</dbReference>
<dbReference type="AlphaFoldDB" id="A0A6J5Z9Q6"/>
<dbReference type="PROSITE" id="PS50893">
    <property type="entry name" value="ABC_TRANSPORTER_2"/>
    <property type="match status" value="1"/>
</dbReference>
<keyword evidence="4" id="KW-1278">Translocase</keyword>
<keyword evidence="2" id="KW-0547">Nucleotide-binding</keyword>
<gene>
    <name evidence="8" type="ORF">UFOPK2648_01255</name>
    <name evidence="9" type="ORF">UFOPK3037_01073</name>
    <name evidence="10" type="ORF">UFOPK3278_00654</name>
    <name evidence="6" type="ORF">UFOPK3406_00683</name>
    <name evidence="7" type="ORF">UFOPK3925_00885</name>
    <name evidence="11" type="ORF">UFOPK4097_01043</name>
</gene>